<feature type="binding site" evidence="8">
    <location>
        <position position="30"/>
    </location>
    <ligand>
        <name>Na(+)</name>
        <dbReference type="ChEBI" id="CHEBI:29101"/>
        <label>1</label>
    </ligand>
</feature>
<protein>
    <recommendedName>
        <fullName evidence="9">Transporter</fullName>
    </recommendedName>
</protein>
<dbReference type="InterPro" id="IPR000175">
    <property type="entry name" value="Na/ntran_symport"/>
</dbReference>
<feature type="transmembrane region" description="Helical" evidence="10">
    <location>
        <begin position="511"/>
        <end position="532"/>
    </location>
</feature>
<dbReference type="AlphaFoldDB" id="A0AAN8G595"/>
<keyword evidence="8" id="KW-0479">Metal-binding</keyword>
<dbReference type="PRINTS" id="PR00176">
    <property type="entry name" value="NANEUSMPORT"/>
</dbReference>
<feature type="binding site" evidence="8">
    <location>
        <position position="23"/>
    </location>
    <ligand>
        <name>Na(+)</name>
        <dbReference type="ChEBI" id="CHEBI:29101"/>
        <label>1</label>
    </ligand>
</feature>
<dbReference type="GO" id="GO:0046872">
    <property type="term" value="F:metal ion binding"/>
    <property type="evidence" value="ECO:0007669"/>
    <property type="project" value="UniProtKB-KW"/>
</dbReference>
<keyword evidence="5 10" id="KW-1133">Transmembrane helix</keyword>
<dbReference type="EMBL" id="JAZGQO010000021">
    <property type="protein sequence ID" value="KAK6165403.1"/>
    <property type="molecule type" value="Genomic_DNA"/>
</dbReference>
<dbReference type="PROSITE" id="PS50267">
    <property type="entry name" value="NA_NEUROTRAN_SYMP_3"/>
    <property type="match status" value="1"/>
</dbReference>
<keyword evidence="8" id="KW-0915">Sodium</keyword>
<accession>A0AAN8G595</accession>
<evidence type="ECO:0000256" key="4">
    <source>
        <dbReference type="ARBA" id="ARBA00022692"/>
    </source>
</evidence>
<proteinExistence type="inferred from homology"/>
<feature type="transmembrane region" description="Helical" evidence="10">
    <location>
        <begin position="399"/>
        <end position="418"/>
    </location>
</feature>
<evidence type="ECO:0000256" key="1">
    <source>
        <dbReference type="ARBA" id="ARBA00004141"/>
    </source>
</evidence>
<feature type="binding site" evidence="8">
    <location>
        <position position="372"/>
    </location>
    <ligand>
        <name>Na(+)</name>
        <dbReference type="ChEBI" id="CHEBI:29101"/>
        <label>1</label>
    </ligand>
</feature>
<keyword evidence="6 10" id="KW-0472">Membrane</keyword>
<feature type="transmembrane region" description="Helical" evidence="10">
    <location>
        <begin position="297"/>
        <end position="322"/>
    </location>
</feature>
<dbReference type="Proteomes" id="UP001347796">
    <property type="component" value="Unassembled WGS sequence"/>
</dbReference>
<feature type="binding site" evidence="8">
    <location>
        <position position="26"/>
    </location>
    <ligand>
        <name>Na(+)</name>
        <dbReference type="ChEBI" id="CHEBI:29101"/>
        <label>1</label>
    </ligand>
</feature>
<evidence type="ECO:0000256" key="9">
    <source>
        <dbReference type="RuleBase" id="RU003732"/>
    </source>
</evidence>
<dbReference type="InterPro" id="IPR037272">
    <property type="entry name" value="SNS_sf"/>
</dbReference>
<evidence type="ECO:0000256" key="3">
    <source>
        <dbReference type="ARBA" id="ARBA00022448"/>
    </source>
</evidence>
<evidence type="ECO:0000313" key="12">
    <source>
        <dbReference type="Proteomes" id="UP001347796"/>
    </source>
</evidence>
<name>A0AAN8G595_PATCE</name>
<organism evidence="11 12">
    <name type="scientific">Patella caerulea</name>
    <name type="common">Rayed Mediterranean limpet</name>
    <dbReference type="NCBI Taxonomy" id="87958"/>
    <lineage>
        <taxon>Eukaryota</taxon>
        <taxon>Metazoa</taxon>
        <taxon>Spiralia</taxon>
        <taxon>Lophotrochozoa</taxon>
        <taxon>Mollusca</taxon>
        <taxon>Gastropoda</taxon>
        <taxon>Patellogastropoda</taxon>
        <taxon>Patelloidea</taxon>
        <taxon>Patellidae</taxon>
        <taxon>Patella</taxon>
    </lineage>
</organism>
<dbReference type="GO" id="GO:0005283">
    <property type="term" value="F:amino acid:sodium symporter activity"/>
    <property type="evidence" value="ECO:0007669"/>
    <property type="project" value="TreeGrafter"/>
</dbReference>
<dbReference type="NCBIfam" id="NF037979">
    <property type="entry name" value="Na_transp"/>
    <property type="match status" value="1"/>
</dbReference>
<dbReference type="Pfam" id="PF00209">
    <property type="entry name" value="SNF"/>
    <property type="match status" value="1"/>
</dbReference>
<feature type="binding site" evidence="8">
    <location>
        <position position="303"/>
    </location>
    <ligand>
        <name>Na(+)</name>
        <dbReference type="ChEBI" id="CHEBI:29101"/>
        <label>1</label>
    </ligand>
</feature>
<keyword evidence="12" id="KW-1185">Reference proteome</keyword>
<feature type="transmembrane region" description="Helical" evidence="10">
    <location>
        <begin position="46"/>
        <end position="68"/>
    </location>
</feature>
<gene>
    <name evidence="11" type="ORF">SNE40_022336</name>
</gene>
<comment type="subcellular location">
    <subcellularLocation>
        <location evidence="1">Membrane</location>
        <topology evidence="1">Multi-pass membrane protein</topology>
    </subcellularLocation>
</comment>
<evidence type="ECO:0000313" key="11">
    <source>
        <dbReference type="EMBL" id="KAK6165403.1"/>
    </source>
</evidence>
<dbReference type="PROSITE" id="PS00610">
    <property type="entry name" value="NA_NEUROTRAN_SYMP_1"/>
    <property type="match status" value="1"/>
</dbReference>
<feature type="transmembrane region" description="Helical" evidence="10">
    <location>
        <begin position="89"/>
        <end position="117"/>
    </location>
</feature>
<feature type="binding site" evidence="8">
    <location>
        <position position="271"/>
    </location>
    <ligand>
        <name>Na(+)</name>
        <dbReference type="ChEBI" id="CHEBI:29101"/>
        <label>1</label>
    </ligand>
</feature>
<evidence type="ECO:0000256" key="2">
    <source>
        <dbReference type="ARBA" id="ARBA00006459"/>
    </source>
</evidence>
<keyword evidence="4 9" id="KW-0812">Transmembrane</keyword>
<keyword evidence="9" id="KW-0769">Symport</keyword>
<dbReference type="PANTHER" id="PTHR11616:SF321">
    <property type="entry name" value="SODIUM-DEPENDENT NUTRIENT AMINO ACID TRANSPORTER 1-RELATED"/>
    <property type="match status" value="1"/>
</dbReference>
<comment type="similarity">
    <text evidence="2 9">Belongs to the sodium:neurotransmitter symporter (SNF) (TC 2.A.22) family.</text>
</comment>
<sequence length="595" mass="66839">MAEEPKERAQWGRQIEFIFTLIGYAVGLGNVWRFPYLCFRNGGGAFLIPYVICLVFLGIPIFGLEIAFGQFGGKGPISIWKNANPIFKGIGMGGILISAVISIYYDIIIAWALYYLFASMTDKLPWEDCNDCACQLYDSQTNVTNVLNSTELNCTLFTGQPRSASEIYYRDVVLSESEKLGDWGILKWDLSLCNLLSWTIVFIVLSKGIQSLGKVVYVTAIFPYVLLTILLIRGAMLDGALEGIKYYITPDLSRLTDATVWSDAAVQIFFSLSSCQGGLMAMASYNKFTNNILRDAIMIPVINCLTSFYAGFVVFSVLGYMAHERQLPVANVTQGGAGLAFIVYPEALSKMPISPLWAILFFLMLCMLGFSSQFSTAETAMTGIIDEFPRFLNTGKRRILFRVGVCISGCLLGLPMLTQGGSYLLDLIDSYILGFPTLFMGLIETVAIVWVYGYKNFSEDIRAMVGRKPYLYFIVTWVGITPLLLVAVIAFKAYQYVPLTQQGKPQWAESLGWFIALGPIVCIPLWFVYYSWRKGMLKATPEWFARRRLGDPNYQHEELDDVDKIQIKNGDYAQEPYMPQTNFAFKSDNDELTKF</sequence>
<evidence type="ECO:0000256" key="6">
    <source>
        <dbReference type="ARBA" id="ARBA00023136"/>
    </source>
</evidence>
<evidence type="ECO:0000256" key="7">
    <source>
        <dbReference type="ARBA" id="ARBA00023180"/>
    </source>
</evidence>
<reference evidence="11 12" key="1">
    <citation type="submission" date="2024-01" db="EMBL/GenBank/DDBJ databases">
        <title>The genome of the rayed Mediterranean limpet Patella caerulea (Linnaeus, 1758).</title>
        <authorList>
            <person name="Anh-Thu Weber A."/>
            <person name="Halstead-Nussloch G."/>
        </authorList>
    </citation>
    <scope>NUCLEOTIDE SEQUENCE [LARGE SCALE GENOMIC DNA]</scope>
    <source>
        <strain evidence="11">AATW-2023a</strain>
        <tissue evidence="11">Whole specimen</tissue>
    </source>
</reference>
<dbReference type="SUPFAM" id="SSF161070">
    <property type="entry name" value="SNF-like"/>
    <property type="match status" value="1"/>
</dbReference>
<dbReference type="GO" id="GO:0089718">
    <property type="term" value="P:amino acid import across plasma membrane"/>
    <property type="evidence" value="ECO:0007669"/>
    <property type="project" value="TreeGrafter"/>
</dbReference>
<feature type="transmembrane region" description="Helical" evidence="10">
    <location>
        <begin position="353"/>
        <end position="371"/>
    </location>
</feature>
<evidence type="ECO:0000256" key="8">
    <source>
        <dbReference type="PIRSR" id="PIRSR600175-1"/>
    </source>
</evidence>
<feature type="transmembrane region" description="Helical" evidence="10">
    <location>
        <begin position="430"/>
        <end position="450"/>
    </location>
</feature>
<dbReference type="GO" id="GO:0005886">
    <property type="term" value="C:plasma membrane"/>
    <property type="evidence" value="ECO:0007669"/>
    <property type="project" value="TreeGrafter"/>
</dbReference>
<comment type="caution">
    <text evidence="11">The sequence shown here is derived from an EMBL/GenBank/DDBJ whole genome shotgun (WGS) entry which is preliminary data.</text>
</comment>
<feature type="binding site" evidence="8">
    <location>
        <position position="25"/>
    </location>
    <ligand>
        <name>Na(+)</name>
        <dbReference type="ChEBI" id="CHEBI:29101"/>
        <label>1</label>
    </ligand>
</feature>
<keyword evidence="7" id="KW-0325">Glycoprotein</keyword>
<keyword evidence="3 9" id="KW-0813">Transport</keyword>
<evidence type="ECO:0000256" key="5">
    <source>
        <dbReference type="ARBA" id="ARBA00022989"/>
    </source>
</evidence>
<feature type="binding site" evidence="8">
    <location>
        <position position="368"/>
    </location>
    <ligand>
        <name>Na(+)</name>
        <dbReference type="ChEBI" id="CHEBI:29101"/>
        <label>1</label>
    </ligand>
</feature>
<feature type="transmembrane region" description="Helical" evidence="10">
    <location>
        <begin position="15"/>
        <end position="34"/>
    </location>
</feature>
<evidence type="ECO:0000256" key="10">
    <source>
        <dbReference type="SAM" id="Phobius"/>
    </source>
</evidence>
<feature type="transmembrane region" description="Helical" evidence="10">
    <location>
        <begin position="470"/>
        <end position="491"/>
    </location>
</feature>
<dbReference type="PANTHER" id="PTHR11616">
    <property type="entry name" value="SODIUM/CHLORIDE DEPENDENT TRANSPORTER"/>
    <property type="match status" value="1"/>
</dbReference>
<feature type="transmembrane region" description="Helical" evidence="10">
    <location>
        <begin position="217"/>
        <end position="236"/>
    </location>
</feature>
<feature type="transmembrane region" description="Helical" evidence="10">
    <location>
        <begin position="264"/>
        <end position="285"/>
    </location>
</feature>